<organism evidence="1 2">
    <name type="scientific">Paractinoplanes pyxinae</name>
    <dbReference type="NCBI Taxonomy" id="2997416"/>
    <lineage>
        <taxon>Bacteria</taxon>
        <taxon>Bacillati</taxon>
        <taxon>Actinomycetota</taxon>
        <taxon>Actinomycetes</taxon>
        <taxon>Micromonosporales</taxon>
        <taxon>Micromonosporaceae</taxon>
        <taxon>Paractinoplanes</taxon>
    </lineage>
</organism>
<dbReference type="RefSeq" id="WP_267561108.1">
    <property type="nucleotide sequence ID" value="NZ_JAPNTZ010000001.1"/>
</dbReference>
<keyword evidence="2" id="KW-1185">Reference proteome</keyword>
<protein>
    <submittedName>
        <fullName evidence="1">Uncharacterized protein</fullName>
    </submittedName>
</protein>
<proteinExistence type="predicted"/>
<comment type="caution">
    <text evidence="1">The sequence shown here is derived from an EMBL/GenBank/DDBJ whole genome shotgun (WGS) entry which is preliminary data.</text>
</comment>
<dbReference type="Proteomes" id="UP001151002">
    <property type="component" value="Unassembled WGS sequence"/>
</dbReference>
<evidence type="ECO:0000313" key="1">
    <source>
        <dbReference type="EMBL" id="MCY1137246.1"/>
    </source>
</evidence>
<evidence type="ECO:0000313" key="2">
    <source>
        <dbReference type="Proteomes" id="UP001151002"/>
    </source>
</evidence>
<reference evidence="1" key="1">
    <citation type="submission" date="2022-11" db="EMBL/GenBank/DDBJ databases">
        <authorList>
            <person name="Somphong A."/>
            <person name="Phongsopitanun W."/>
        </authorList>
    </citation>
    <scope>NUCLEOTIDE SEQUENCE</scope>
    <source>
        <strain evidence="1">Pm04-4</strain>
    </source>
</reference>
<accession>A0ABT4ASM6</accession>
<dbReference type="EMBL" id="JAPNTZ010000001">
    <property type="protein sequence ID" value="MCY1137246.1"/>
    <property type="molecule type" value="Genomic_DNA"/>
</dbReference>
<sequence length="58" mass="6336">MAAPVQGDVHGVVQASQHLTRIARSHAHFLLKRALSLNEHFAQTNNFAAIVFLVLAFA</sequence>
<name>A0ABT4ASM6_9ACTN</name>
<gene>
    <name evidence="1" type="ORF">OWR29_04485</name>
</gene>